<evidence type="ECO:0000313" key="2">
    <source>
        <dbReference type="Proteomes" id="UP000295146"/>
    </source>
</evidence>
<dbReference type="EMBL" id="SODP01000001">
    <property type="protein sequence ID" value="TDW75774.1"/>
    <property type="molecule type" value="Genomic_DNA"/>
</dbReference>
<proteinExistence type="predicted"/>
<reference evidence="1 2" key="1">
    <citation type="submission" date="2019-03" db="EMBL/GenBank/DDBJ databases">
        <title>Genomic Encyclopedia of Type Strains, Phase III (KMG-III): the genomes of soil and plant-associated and newly described type strains.</title>
        <authorList>
            <person name="Whitman W."/>
        </authorList>
    </citation>
    <scope>NUCLEOTIDE SEQUENCE [LARGE SCALE GENOMIC DNA]</scope>
    <source>
        <strain evidence="1 2">VKM Ac-2573</strain>
    </source>
</reference>
<keyword evidence="2" id="KW-1185">Reference proteome</keyword>
<name>A0A4R8CHZ6_9ACTN</name>
<organism evidence="1 2">
    <name type="scientific">Kribbella pratensis</name>
    <dbReference type="NCBI Taxonomy" id="2512112"/>
    <lineage>
        <taxon>Bacteria</taxon>
        <taxon>Bacillati</taxon>
        <taxon>Actinomycetota</taxon>
        <taxon>Actinomycetes</taxon>
        <taxon>Propionibacteriales</taxon>
        <taxon>Kribbellaceae</taxon>
        <taxon>Kribbella</taxon>
    </lineage>
</organism>
<evidence type="ECO:0000313" key="1">
    <source>
        <dbReference type="EMBL" id="TDW75774.1"/>
    </source>
</evidence>
<dbReference type="AlphaFoldDB" id="A0A4R8CHZ6"/>
<protein>
    <submittedName>
        <fullName evidence="1">Uncharacterized protein</fullName>
    </submittedName>
</protein>
<accession>A0A4R8CHZ6</accession>
<dbReference type="OrthoDB" id="3520945at2"/>
<dbReference type="RefSeq" id="WP_134098199.1">
    <property type="nucleotide sequence ID" value="NZ_SODP01000001.1"/>
</dbReference>
<dbReference type="Proteomes" id="UP000295146">
    <property type="component" value="Unassembled WGS sequence"/>
</dbReference>
<gene>
    <name evidence="1" type="ORF">EV653_0913</name>
</gene>
<comment type="caution">
    <text evidence="1">The sequence shown here is derived from an EMBL/GenBank/DDBJ whole genome shotgun (WGS) entry which is preliminary data.</text>
</comment>
<sequence length="200" mass="22394">MTVDDPDARATFDRKVQALEGLRIHAVDYWDIHNYGPDPARWDYGDWHHAVMGLQLSTDSGPVTLTWTSTFYPYGVEVFPEPIERHLLLGEYGPERIGPDGESRWTGFLNTPVLRTTTSWERLELGPAIRSTGEIVDAAHVVDVPTSLRLDFSTGPVWFVAGIPRYPSMEQVAIPGDEIIIVFSATKMRAMGYTDPTFVA</sequence>